<accession>A0A9W7J018</accession>
<dbReference type="OrthoDB" id="1748760at2759"/>
<gene>
    <name evidence="3" type="ORF">HRI_004087900</name>
</gene>
<dbReference type="InterPro" id="IPR025558">
    <property type="entry name" value="DUF4283"/>
</dbReference>
<feature type="transmembrane region" description="Helical" evidence="1">
    <location>
        <begin position="119"/>
        <end position="137"/>
    </location>
</feature>
<organism evidence="3 4">
    <name type="scientific">Hibiscus trionum</name>
    <name type="common">Flower of an hour</name>
    <dbReference type="NCBI Taxonomy" id="183268"/>
    <lineage>
        <taxon>Eukaryota</taxon>
        <taxon>Viridiplantae</taxon>
        <taxon>Streptophyta</taxon>
        <taxon>Embryophyta</taxon>
        <taxon>Tracheophyta</taxon>
        <taxon>Spermatophyta</taxon>
        <taxon>Magnoliopsida</taxon>
        <taxon>eudicotyledons</taxon>
        <taxon>Gunneridae</taxon>
        <taxon>Pentapetalae</taxon>
        <taxon>rosids</taxon>
        <taxon>malvids</taxon>
        <taxon>Malvales</taxon>
        <taxon>Malvaceae</taxon>
        <taxon>Malvoideae</taxon>
        <taxon>Hibiscus</taxon>
    </lineage>
</organism>
<evidence type="ECO:0000259" key="2">
    <source>
        <dbReference type="Pfam" id="PF14111"/>
    </source>
</evidence>
<name>A0A9W7J018_HIBTR</name>
<evidence type="ECO:0000313" key="4">
    <source>
        <dbReference type="Proteomes" id="UP001165190"/>
    </source>
</evidence>
<keyword evidence="1" id="KW-0472">Membrane</keyword>
<dbReference type="Pfam" id="PF14111">
    <property type="entry name" value="DUF4283"/>
    <property type="match status" value="1"/>
</dbReference>
<dbReference type="Proteomes" id="UP001165190">
    <property type="component" value="Unassembled WGS sequence"/>
</dbReference>
<sequence>MANVSEDLVNLSIDVGEDDGLQFETIDTDSRPSFEHCFVGRFLTSSIINILAMKSTLANVWRPVGGIAISDIGDNRFLFRFFNVVDANRVDRGGLGISTIICLLCIAWGRRMILLWSRYSLFLIGFLSMTFHMDFFLRRWPVQLGTLLGIFWSMIRLLWLWDIGVSCEFRLGLTVVYP</sequence>
<dbReference type="EMBL" id="BSYR01000038">
    <property type="protein sequence ID" value="GMJ04187.1"/>
    <property type="molecule type" value="Genomic_DNA"/>
</dbReference>
<feature type="transmembrane region" description="Helical" evidence="1">
    <location>
        <begin position="144"/>
        <end position="161"/>
    </location>
</feature>
<feature type="domain" description="DUF4283" evidence="2">
    <location>
        <begin position="34"/>
        <end position="92"/>
    </location>
</feature>
<proteinExistence type="predicted"/>
<keyword evidence="1" id="KW-1133">Transmembrane helix</keyword>
<protein>
    <recommendedName>
        <fullName evidence="2">DUF4283 domain-containing protein</fullName>
    </recommendedName>
</protein>
<dbReference type="AlphaFoldDB" id="A0A9W7J018"/>
<comment type="caution">
    <text evidence="3">The sequence shown here is derived from an EMBL/GenBank/DDBJ whole genome shotgun (WGS) entry which is preliminary data.</text>
</comment>
<keyword evidence="1" id="KW-0812">Transmembrane</keyword>
<reference evidence="3" key="1">
    <citation type="submission" date="2023-05" db="EMBL/GenBank/DDBJ databases">
        <title>Genome and transcriptome analyses reveal genes involved in the formation of fine ridges on petal epidermal cells in Hibiscus trionum.</title>
        <authorList>
            <person name="Koshimizu S."/>
            <person name="Masuda S."/>
            <person name="Ishii T."/>
            <person name="Shirasu K."/>
            <person name="Hoshino A."/>
            <person name="Arita M."/>
        </authorList>
    </citation>
    <scope>NUCLEOTIDE SEQUENCE</scope>
    <source>
        <strain evidence="3">Hamamatsu line</strain>
    </source>
</reference>
<evidence type="ECO:0000256" key="1">
    <source>
        <dbReference type="SAM" id="Phobius"/>
    </source>
</evidence>
<evidence type="ECO:0000313" key="3">
    <source>
        <dbReference type="EMBL" id="GMJ04187.1"/>
    </source>
</evidence>
<keyword evidence="4" id="KW-1185">Reference proteome</keyword>